<dbReference type="NCBIfam" id="TIGR02120">
    <property type="entry name" value="GspF"/>
    <property type="match status" value="1"/>
</dbReference>
<protein>
    <recommendedName>
        <fullName evidence="13">General secretion pathway protein F</fullName>
    </recommendedName>
</protein>
<dbReference type="RefSeq" id="WP_109822196.1">
    <property type="nucleotide sequence ID" value="NZ_QGKL01000012.1"/>
</dbReference>
<keyword evidence="8" id="KW-0479">Metal-binding</keyword>
<proteinExistence type="inferred from homology"/>
<dbReference type="GO" id="GO:0046872">
    <property type="term" value="F:metal ion binding"/>
    <property type="evidence" value="ECO:0007669"/>
    <property type="project" value="UniProtKB-KW"/>
</dbReference>
<evidence type="ECO:0000256" key="2">
    <source>
        <dbReference type="ARBA" id="ARBA00004429"/>
    </source>
</evidence>
<evidence type="ECO:0000256" key="1">
    <source>
        <dbReference type="ARBA" id="ARBA00002684"/>
    </source>
</evidence>
<evidence type="ECO:0000256" key="15">
    <source>
        <dbReference type="SAM" id="Phobius"/>
    </source>
</evidence>
<dbReference type="PRINTS" id="PR00812">
    <property type="entry name" value="BCTERIALGSPF"/>
</dbReference>
<keyword evidence="10" id="KW-0653">Protein transport</keyword>
<keyword evidence="9" id="KW-0106">Calcium</keyword>
<dbReference type="InterPro" id="IPR042094">
    <property type="entry name" value="T2SS_GspF_sf"/>
</dbReference>
<dbReference type="InterPro" id="IPR003004">
    <property type="entry name" value="GspF/PilC"/>
</dbReference>
<accession>A0A317CIG7</accession>
<reference evidence="17 18" key="1">
    <citation type="submission" date="2018-05" db="EMBL/GenBank/DDBJ databases">
        <title>Leucothrix arctica sp. nov., isolated from Arctic seawater.</title>
        <authorList>
            <person name="Choi A."/>
            <person name="Baek K."/>
        </authorList>
    </citation>
    <scope>NUCLEOTIDE SEQUENCE [LARGE SCALE GENOMIC DNA]</scope>
    <source>
        <strain evidence="17 18">IMCC9719</strain>
    </source>
</reference>
<dbReference type="GO" id="GO:0005886">
    <property type="term" value="C:plasma membrane"/>
    <property type="evidence" value="ECO:0007669"/>
    <property type="project" value="UniProtKB-SubCell"/>
</dbReference>
<keyword evidence="7 14" id="KW-0812">Transmembrane</keyword>
<comment type="caution">
    <text evidence="17">The sequence shown here is derived from an EMBL/GenBank/DDBJ whole genome shotgun (WGS) entry which is preliminary data.</text>
</comment>
<evidence type="ECO:0000256" key="12">
    <source>
        <dbReference type="ARBA" id="ARBA00023136"/>
    </source>
</evidence>
<evidence type="ECO:0000256" key="7">
    <source>
        <dbReference type="ARBA" id="ARBA00022692"/>
    </source>
</evidence>
<gene>
    <name evidence="17" type="primary">gspF</name>
    <name evidence="17" type="ORF">DKT75_04300</name>
</gene>
<evidence type="ECO:0000256" key="8">
    <source>
        <dbReference type="ARBA" id="ARBA00022723"/>
    </source>
</evidence>
<organism evidence="17 18">
    <name type="scientific">Leucothrix arctica</name>
    <dbReference type="NCBI Taxonomy" id="1481894"/>
    <lineage>
        <taxon>Bacteria</taxon>
        <taxon>Pseudomonadati</taxon>
        <taxon>Pseudomonadota</taxon>
        <taxon>Gammaproteobacteria</taxon>
        <taxon>Thiotrichales</taxon>
        <taxon>Thiotrichaceae</taxon>
        <taxon>Leucothrix</taxon>
    </lineage>
</organism>
<dbReference type="InterPro" id="IPR011850">
    <property type="entry name" value="T2SS_GspF"/>
</dbReference>
<dbReference type="GO" id="GO:0015628">
    <property type="term" value="P:protein secretion by the type II secretion system"/>
    <property type="evidence" value="ECO:0007669"/>
    <property type="project" value="InterPro"/>
</dbReference>
<keyword evidence="6" id="KW-0997">Cell inner membrane</keyword>
<evidence type="ECO:0000313" key="18">
    <source>
        <dbReference type="Proteomes" id="UP000245506"/>
    </source>
</evidence>
<keyword evidence="5" id="KW-1003">Cell membrane</keyword>
<evidence type="ECO:0000256" key="9">
    <source>
        <dbReference type="ARBA" id="ARBA00022837"/>
    </source>
</evidence>
<comment type="subcellular location">
    <subcellularLocation>
        <location evidence="2 14">Cell inner membrane</location>
        <topology evidence="2 14">Multi-pass membrane protein</topology>
    </subcellularLocation>
</comment>
<dbReference type="FunFam" id="1.20.81.30:FF:000001">
    <property type="entry name" value="Type II secretion system protein F"/>
    <property type="match status" value="2"/>
</dbReference>
<evidence type="ECO:0000256" key="4">
    <source>
        <dbReference type="ARBA" id="ARBA00022448"/>
    </source>
</evidence>
<evidence type="ECO:0000256" key="13">
    <source>
        <dbReference type="ARBA" id="ARBA00030750"/>
    </source>
</evidence>
<dbReference type="Proteomes" id="UP000245506">
    <property type="component" value="Unassembled WGS sequence"/>
</dbReference>
<evidence type="ECO:0000256" key="5">
    <source>
        <dbReference type="ARBA" id="ARBA00022475"/>
    </source>
</evidence>
<dbReference type="PANTHER" id="PTHR30012:SF0">
    <property type="entry name" value="TYPE II SECRETION SYSTEM PROTEIN F-RELATED"/>
    <property type="match status" value="1"/>
</dbReference>
<feature type="transmembrane region" description="Helical" evidence="15">
    <location>
        <begin position="215"/>
        <end position="241"/>
    </location>
</feature>
<sequence length="407" mass="44706">MPAFEYKALTAKGQEETGILEADTSKQVRQVLREGNLTPLSVERVEKRESAGGDGKVKARRAGTIKPAELALITRQLATLISSGSPLEEALGMTAKQSERRSLRHVMSAVRSRVMEGHSFASSLTTFPSVFSSMFTSTVAAGEQSGHLDAVLDRLADYTESRQEIQQKMNSALVYPVILVIVSVAIVAGLLVFIVPKIVRVFESMNKEVPPLTQFMINASDFLSAYGLHLIIGIFGSYLLLKQLIKIPKWKFRWHKLMLKLPIIKKIVRSANTGRFARTLSILASSGVPILDAMAISSKVVENMPMRQAVDEAALKVREGTPIHKALEQSGYFPPMTVYLIASGEKSGKLDEMLERSAVQQERETDGLVTSMLSLFEPILILVMGIVVLLIVMSIMLPILNLNDLGV</sequence>
<keyword evidence="4 14" id="KW-0813">Transport</keyword>
<keyword evidence="18" id="KW-1185">Reference proteome</keyword>
<dbReference type="Pfam" id="PF00482">
    <property type="entry name" value="T2SSF"/>
    <property type="match status" value="2"/>
</dbReference>
<dbReference type="OrthoDB" id="9805682at2"/>
<evidence type="ECO:0000313" key="17">
    <source>
        <dbReference type="EMBL" id="PWQ98355.1"/>
    </source>
</evidence>
<name>A0A317CIG7_9GAMM</name>
<keyword evidence="11 15" id="KW-1133">Transmembrane helix</keyword>
<feature type="transmembrane region" description="Helical" evidence="15">
    <location>
        <begin position="172"/>
        <end position="195"/>
    </location>
</feature>
<feature type="transmembrane region" description="Helical" evidence="15">
    <location>
        <begin position="379"/>
        <end position="400"/>
    </location>
</feature>
<dbReference type="EMBL" id="QGKL01000012">
    <property type="protein sequence ID" value="PWQ98355.1"/>
    <property type="molecule type" value="Genomic_DNA"/>
</dbReference>
<evidence type="ECO:0000256" key="11">
    <source>
        <dbReference type="ARBA" id="ARBA00022989"/>
    </source>
</evidence>
<dbReference type="Gene3D" id="1.20.81.30">
    <property type="entry name" value="Type II secretion system (T2SS), domain F"/>
    <property type="match status" value="2"/>
</dbReference>
<feature type="domain" description="Type II secretion system protein GspF" evidence="16">
    <location>
        <begin position="276"/>
        <end position="398"/>
    </location>
</feature>
<dbReference type="AlphaFoldDB" id="A0A317CIG7"/>
<comment type="function">
    <text evidence="1">Component of the type II secretion system inner membrane complex required for the energy-dependent secretion of extracellular factors such as proteases and toxins from the periplasm.</text>
</comment>
<keyword evidence="12 15" id="KW-0472">Membrane</keyword>
<dbReference type="InterPro" id="IPR018076">
    <property type="entry name" value="T2SS_GspF_dom"/>
</dbReference>
<evidence type="ECO:0000256" key="10">
    <source>
        <dbReference type="ARBA" id="ARBA00022927"/>
    </source>
</evidence>
<feature type="domain" description="Type II secretion system protein GspF" evidence="16">
    <location>
        <begin position="74"/>
        <end position="196"/>
    </location>
</feature>
<dbReference type="PANTHER" id="PTHR30012">
    <property type="entry name" value="GENERAL SECRETION PATHWAY PROTEIN"/>
    <property type="match status" value="1"/>
</dbReference>
<comment type="similarity">
    <text evidence="3 14">Belongs to the GSP F family.</text>
</comment>
<dbReference type="PROSITE" id="PS00874">
    <property type="entry name" value="T2SP_F"/>
    <property type="match status" value="1"/>
</dbReference>
<evidence type="ECO:0000259" key="16">
    <source>
        <dbReference type="Pfam" id="PF00482"/>
    </source>
</evidence>
<evidence type="ECO:0000256" key="3">
    <source>
        <dbReference type="ARBA" id="ARBA00005745"/>
    </source>
</evidence>
<dbReference type="GO" id="GO:0015627">
    <property type="term" value="C:type II protein secretion system complex"/>
    <property type="evidence" value="ECO:0007669"/>
    <property type="project" value="InterPro"/>
</dbReference>
<evidence type="ECO:0000256" key="14">
    <source>
        <dbReference type="RuleBase" id="RU003923"/>
    </source>
</evidence>
<evidence type="ECO:0000256" key="6">
    <source>
        <dbReference type="ARBA" id="ARBA00022519"/>
    </source>
</evidence>
<dbReference type="InterPro" id="IPR001992">
    <property type="entry name" value="T2SS_GspF/T4SS_PilC_CS"/>
</dbReference>